<name>A0ABS3JRT3_9BACT</name>
<keyword evidence="3" id="KW-1185">Reference proteome</keyword>
<sequence length="99" mass="11118">MQTNEITAEDIEDLTLAVLYLTAWRQEVTDENGYPQGKALINWKGHSFDSLDALAAKQLTDGNRRNKSVQITEAGEARAQEILKRLLGKEFTVTAERIV</sequence>
<accession>A0ABS3JRT3</accession>
<evidence type="ECO:0000313" key="2">
    <source>
        <dbReference type="EMBL" id="MBO0952704.1"/>
    </source>
</evidence>
<evidence type="ECO:0000313" key="3">
    <source>
        <dbReference type="Proteomes" id="UP000664628"/>
    </source>
</evidence>
<protein>
    <recommendedName>
        <fullName evidence="1">DUF6429 domain-containing protein</fullName>
    </recommendedName>
</protein>
<organism evidence="2 3">
    <name type="scientific">Fibrella forsythiae</name>
    <dbReference type="NCBI Taxonomy" id="2817061"/>
    <lineage>
        <taxon>Bacteria</taxon>
        <taxon>Pseudomonadati</taxon>
        <taxon>Bacteroidota</taxon>
        <taxon>Cytophagia</taxon>
        <taxon>Cytophagales</taxon>
        <taxon>Spirosomataceae</taxon>
        <taxon>Fibrella</taxon>
    </lineage>
</organism>
<dbReference type="Proteomes" id="UP000664628">
    <property type="component" value="Unassembled WGS sequence"/>
</dbReference>
<comment type="caution">
    <text evidence="2">The sequence shown here is derived from an EMBL/GenBank/DDBJ whole genome shotgun (WGS) entry which is preliminary data.</text>
</comment>
<dbReference type="InterPro" id="IPR045489">
    <property type="entry name" value="DUF6429"/>
</dbReference>
<proteinExistence type="predicted"/>
<reference evidence="2 3" key="1">
    <citation type="submission" date="2021-03" db="EMBL/GenBank/DDBJ databases">
        <title>Fibrella sp. HMF5405 genome sequencing and assembly.</title>
        <authorList>
            <person name="Kang H."/>
            <person name="Kim H."/>
            <person name="Bae S."/>
            <person name="Joh K."/>
        </authorList>
    </citation>
    <scope>NUCLEOTIDE SEQUENCE [LARGE SCALE GENOMIC DNA]</scope>
    <source>
        <strain evidence="2 3">HMF5405</strain>
    </source>
</reference>
<evidence type="ECO:0000259" key="1">
    <source>
        <dbReference type="Pfam" id="PF20008"/>
    </source>
</evidence>
<dbReference type="RefSeq" id="WP_207332650.1">
    <property type="nucleotide sequence ID" value="NZ_JAFMYW010000012.1"/>
</dbReference>
<feature type="domain" description="DUF6429" evidence="1">
    <location>
        <begin position="9"/>
        <end position="88"/>
    </location>
</feature>
<gene>
    <name evidence="2" type="ORF">J2I46_29260</name>
</gene>
<dbReference type="Pfam" id="PF20008">
    <property type="entry name" value="DUF6429"/>
    <property type="match status" value="1"/>
</dbReference>
<dbReference type="EMBL" id="JAFMYW010000012">
    <property type="protein sequence ID" value="MBO0952704.1"/>
    <property type="molecule type" value="Genomic_DNA"/>
</dbReference>